<protein>
    <submittedName>
        <fullName evidence="2">Uncharacterized protein</fullName>
    </submittedName>
</protein>
<dbReference type="AlphaFoldDB" id="A0AB34JEP1"/>
<evidence type="ECO:0000313" key="3">
    <source>
        <dbReference type="Proteomes" id="UP001515480"/>
    </source>
</evidence>
<comment type="caution">
    <text evidence="2">The sequence shown here is derived from an EMBL/GenBank/DDBJ whole genome shotgun (WGS) entry which is preliminary data.</text>
</comment>
<dbReference type="EMBL" id="JBGBPQ010000008">
    <property type="protein sequence ID" value="KAL1520319.1"/>
    <property type="molecule type" value="Genomic_DNA"/>
</dbReference>
<proteinExistence type="predicted"/>
<feature type="region of interest" description="Disordered" evidence="1">
    <location>
        <begin position="71"/>
        <end position="117"/>
    </location>
</feature>
<evidence type="ECO:0000313" key="2">
    <source>
        <dbReference type="EMBL" id="KAL1520319.1"/>
    </source>
</evidence>
<organism evidence="2 3">
    <name type="scientific">Prymnesium parvum</name>
    <name type="common">Toxic golden alga</name>
    <dbReference type="NCBI Taxonomy" id="97485"/>
    <lineage>
        <taxon>Eukaryota</taxon>
        <taxon>Haptista</taxon>
        <taxon>Haptophyta</taxon>
        <taxon>Prymnesiophyceae</taxon>
        <taxon>Prymnesiales</taxon>
        <taxon>Prymnesiaceae</taxon>
        <taxon>Prymnesium</taxon>
    </lineage>
</organism>
<gene>
    <name evidence="2" type="ORF">AB1Y20_021910</name>
</gene>
<accession>A0AB34JEP1</accession>
<feature type="compositionally biased region" description="Polar residues" evidence="1">
    <location>
        <begin position="107"/>
        <end position="117"/>
    </location>
</feature>
<name>A0AB34JEP1_PRYPA</name>
<reference evidence="2 3" key="1">
    <citation type="journal article" date="2024" name="Science">
        <title>Giant polyketide synthase enzymes in the biosynthesis of giant marine polyether toxins.</title>
        <authorList>
            <person name="Fallon T.R."/>
            <person name="Shende V.V."/>
            <person name="Wierzbicki I.H."/>
            <person name="Pendleton A.L."/>
            <person name="Watervoot N.F."/>
            <person name="Auber R.P."/>
            <person name="Gonzalez D.J."/>
            <person name="Wisecaver J.H."/>
            <person name="Moore B.S."/>
        </authorList>
    </citation>
    <scope>NUCLEOTIDE SEQUENCE [LARGE SCALE GENOMIC DNA]</scope>
    <source>
        <strain evidence="2 3">12B1</strain>
    </source>
</reference>
<feature type="compositionally biased region" description="Low complexity" evidence="1">
    <location>
        <begin position="71"/>
        <end position="80"/>
    </location>
</feature>
<feature type="region of interest" description="Disordered" evidence="1">
    <location>
        <begin position="1"/>
        <end position="24"/>
    </location>
</feature>
<dbReference type="Proteomes" id="UP001515480">
    <property type="component" value="Unassembled WGS sequence"/>
</dbReference>
<evidence type="ECO:0000256" key="1">
    <source>
        <dbReference type="SAM" id="MobiDB-lite"/>
    </source>
</evidence>
<keyword evidence="3" id="KW-1185">Reference proteome</keyword>
<sequence length="117" mass="12163">MASLSPAVPLLPPRRRPSRPARALRFPPRASTAFLTLLAGACDPSPVLSAAPPPHASALAQQQLLSLAAHRAAHRPAPLSNAPRYGSFVLRPSLRPRDAPSRGGPTLGTSSLITSIA</sequence>